<keyword evidence="3" id="KW-1185">Reference proteome</keyword>
<protein>
    <submittedName>
        <fullName evidence="2">Uncharacterized protein</fullName>
    </submittedName>
</protein>
<dbReference type="EMBL" id="KV722351">
    <property type="protein sequence ID" value="OCH93736.1"/>
    <property type="molecule type" value="Genomic_DNA"/>
</dbReference>
<organism evidence="2 3">
    <name type="scientific">Obba rivulosa</name>
    <dbReference type="NCBI Taxonomy" id="1052685"/>
    <lineage>
        <taxon>Eukaryota</taxon>
        <taxon>Fungi</taxon>
        <taxon>Dikarya</taxon>
        <taxon>Basidiomycota</taxon>
        <taxon>Agaricomycotina</taxon>
        <taxon>Agaricomycetes</taxon>
        <taxon>Polyporales</taxon>
        <taxon>Gelatoporiaceae</taxon>
        <taxon>Obba</taxon>
    </lineage>
</organism>
<feature type="region of interest" description="Disordered" evidence="1">
    <location>
        <begin position="63"/>
        <end position="111"/>
    </location>
</feature>
<evidence type="ECO:0000313" key="2">
    <source>
        <dbReference type="EMBL" id="OCH93736.1"/>
    </source>
</evidence>
<reference evidence="2 3" key="1">
    <citation type="submission" date="2016-07" db="EMBL/GenBank/DDBJ databases">
        <title>Draft genome of the white-rot fungus Obba rivulosa 3A-2.</title>
        <authorList>
            <consortium name="DOE Joint Genome Institute"/>
            <person name="Miettinen O."/>
            <person name="Riley R."/>
            <person name="Acob R."/>
            <person name="Barry K."/>
            <person name="Cullen D."/>
            <person name="De Vries R."/>
            <person name="Hainaut M."/>
            <person name="Hatakka A."/>
            <person name="Henrissat B."/>
            <person name="Hilden K."/>
            <person name="Kuo R."/>
            <person name="Labutti K."/>
            <person name="Lipzen A."/>
            <person name="Makela M.R."/>
            <person name="Sandor L."/>
            <person name="Spatafora J.W."/>
            <person name="Grigoriev I.V."/>
            <person name="Hibbett D.S."/>
        </authorList>
    </citation>
    <scope>NUCLEOTIDE SEQUENCE [LARGE SCALE GENOMIC DNA]</scope>
    <source>
        <strain evidence="2 3">3A-2</strain>
    </source>
</reference>
<sequence>MEDVQQSRRKASNVGNAGYIFRKTSASLRWATMRGHPMCTFGPCRACPALLTAPIFIFDSQRHSGSACQPTGRQRTRAESHISLGQPRSPGPTRADPARAPSRARPRPLLPRPAVAASQRRPVLALLVRGPVRPSCAPSQHPAHHRGLPASLDAPYTSSGPVLRQPGPATCGSLPVIAPSSSPAPPWWTGRVKRIPYLHAYLCSPSSVIPLRYGRTASGNSPTNVCSPSRCMAVSLPSVFDLTLTGNDTALCVD</sequence>
<evidence type="ECO:0000313" key="3">
    <source>
        <dbReference type="Proteomes" id="UP000250043"/>
    </source>
</evidence>
<accession>A0A8E2DQ86</accession>
<dbReference type="AlphaFoldDB" id="A0A8E2DQ86"/>
<feature type="compositionally biased region" description="Low complexity" evidence="1">
    <location>
        <begin position="92"/>
        <end position="103"/>
    </location>
</feature>
<proteinExistence type="predicted"/>
<evidence type="ECO:0000256" key="1">
    <source>
        <dbReference type="SAM" id="MobiDB-lite"/>
    </source>
</evidence>
<dbReference type="Proteomes" id="UP000250043">
    <property type="component" value="Unassembled WGS sequence"/>
</dbReference>
<feature type="compositionally biased region" description="Polar residues" evidence="1">
    <location>
        <begin position="63"/>
        <end position="73"/>
    </location>
</feature>
<gene>
    <name evidence="2" type="ORF">OBBRIDRAFT_265491</name>
</gene>
<name>A0A8E2DQ86_9APHY</name>